<comment type="catalytic activity">
    <reaction evidence="1">
        <text>[E2 ubiquitin-conjugating enzyme]-S-ubiquitinyl-L-cysteine + [acceptor protein]-L-lysine = [E2 ubiquitin-conjugating enzyme]-L-cysteine + [acceptor protein]-N(6)-ubiquitinyl-L-lysine.</text>
        <dbReference type="EC" id="2.3.2.31"/>
    </reaction>
</comment>
<dbReference type="SMART" id="SM00647">
    <property type="entry name" value="IBR"/>
    <property type="match status" value="2"/>
</dbReference>
<dbReference type="PANTHER" id="PTHR11685">
    <property type="entry name" value="RBR FAMILY RING FINGER AND IBR DOMAIN-CONTAINING"/>
    <property type="match status" value="1"/>
</dbReference>
<evidence type="ECO:0000256" key="6">
    <source>
        <dbReference type="ARBA" id="ARBA00022737"/>
    </source>
</evidence>
<dbReference type="PROSITE" id="PS00518">
    <property type="entry name" value="ZF_RING_1"/>
    <property type="match status" value="1"/>
</dbReference>
<evidence type="ECO:0000256" key="9">
    <source>
        <dbReference type="ARBA" id="ARBA00022833"/>
    </source>
</evidence>
<dbReference type="SUPFAM" id="SSF57850">
    <property type="entry name" value="RING/U-box"/>
    <property type="match status" value="3"/>
</dbReference>
<dbReference type="EC" id="2.3.2.31" evidence="3"/>
<feature type="non-terminal residue" evidence="14">
    <location>
        <position position="1"/>
    </location>
</feature>
<evidence type="ECO:0000256" key="2">
    <source>
        <dbReference type="ARBA" id="ARBA00005884"/>
    </source>
</evidence>
<evidence type="ECO:0000256" key="10">
    <source>
        <dbReference type="PROSITE-ProRule" id="PRU00175"/>
    </source>
</evidence>
<keyword evidence="15" id="KW-1185">Reference proteome</keyword>
<evidence type="ECO:0000256" key="5">
    <source>
        <dbReference type="ARBA" id="ARBA00022723"/>
    </source>
</evidence>
<dbReference type="Gene3D" id="3.30.40.10">
    <property type="entry name" value="Zinc/RING finger domain, C3HC4 (zinc finger)"/>
    <property type="match status" value="1"/>
</dbReference>
<dbReference type="InterPro" id="IPR001841">
    <property type="entry name" value="Znf_RING"/>
</dbReference>
<keyword evidence="9" id="KW-0862">Zinc</keyword>
<gene>
    <name evidence="14" type="ORF">OSB1V03_LOCUS5859</name>
</gene>
<proteinExistence type="inferred from homology"/>
<dbReference type="EMBL" id="OC857629">
    <property type="protein sequence ID" value="CAD7625425.1"/>
    <property type="molecule type" value="Genomic_DNA"/>
</dbReference>
<dbReference type="Gene3D" id="1.20.120.1750">
    <property type="match status" value="1"/>
</dbReference>
<evidence type="ECO:0000256" key="4">
    <source>
        <dbReference type="ARBA" id="ARBA00022679"/>
    </source>
</evidence>
<dbReference type="GO" id="GO:0008270">
    <property type="term" value="F:zinc ion binding"/>
    <property type="evidence" value="ECO:0007669"/>
    <property type="project" value="UniProtKB-KW"/>
</dbReference>
<dbReference type="InterPro" id="IPR013083">
    <property type="entry name" value="Znf_RING/FYVE/PHD"/>
</dbReference>
<dbReference type="OrthoDB" id="10009520at2759"/>
<feature type="compositionally biased region" description="Basic and acidic residues" evidence="11">
    <location>
        <begin position="1"/>
        <end position="10"/>
    </location>
</feature>
<evidence type="ECO:0000256" key="7">
    <source>
        <dbReference type="ARBA" id="ARBA00022771"/>
    </source>
</evidence>
<dbReference type="PROSITE" id="PS50089">
    <property type="entry name" value="ZF_RING_2"/>
    <property type="match status" value="1"/>
</dbReference>
<dbReference type="InterPro" id="IPR031127">
    <property type="entry name" value="E3_UB_ligase_RBR"/>
</dbReference>
<evidence type="ECO:0000256" key="3">
    <source>
        <dbReference type="ARBA" id="ARBA00012251"/>
    </source>
</evidence>
<feature type="domain" description="RING-type" evidence="12">
    <location>
        <begin position="336"/>
        <end position="385"/>
    </location>
</feature>
<keyword evidence="4" id="KW-0808">Transferase</keyword>
<evidence type="ECO:0000256" key="8">
    <source>
        <dbReference type="ARBA" id="ARBA00022786"/>
    </source>
</evidence>
<evidence type="ECO:0000313" key="14">
    <source>
        <dbReference type="EMBL" id="CAD7625425.1"/>
    </source>
</evidence>
<comment type="similarity">
    <text evidence="2">Belongs to the RBR family. Ariadne subfamily.</text>
</comment>
<dbReference type="FunFam" id="3.30.40.10:FF:000019">
    <property type="entry name" value="RBR-type E3 ubiquitin transferase"/>
    <property type="match status" value="1"/>
</dbReference>
<evidence type="ECO:0000256" key="11">
    <source>
        <dbReference type="SAM" id="MobiDB-lite"/>
    </source>
</evidence>
<dbReference type="InterPro" id="IPR017907">
    <property type="entry name" value="Znf_RING_CS"/>
</dbReference>
<keyword evidence="7 10" id="KW-0863">Zinc-finger</keyword>
<evidence type="ECO:0000259" key="12">
    <source>
        <dbReference type="PROSITE" id="PS50089"/>
    </source>
</evidence>
<name>A0A7R9KLL0_9ACAR</name>
<dbReference type="EMBL" id="CAJPIZ010003054">
    <property type="protein sequence ID" value="CAG2105855.1"/>
    <property type="molecule type" value="Genomic_DNA"/>
</dbReference>
<dbReference type="Pfam" id="PF22191">
    <property type="entry name" value="IBR_1"/>
    <property type="match status" value="1"/>
</dbReference>
<protein>
    <recommendedName>
        <fullName evidence="3">RBR-type E3 ubiquitin transferase</fullName>
        <ecNumber evidence="3">2.3.2.31</ecNumber>
    </recommendedName>
</protein>
<reference evidence="14" key="1">
    <citation type="submission" date="2020-11" db="EMBL/GenBank/DDBJ databases">
        <authorList>
            <person name="Tran Van P."/>
        </authorList>
    </citation>
    <scope>NUCLEOTIDE SEQUENCE</scope>
</reference>
<feature type="domain" description="RING-type" evidence="13">
    <location>
        <begin position="332"/>
        <end position="551"/>
    </location>
</feature>
<keyword evidence="8" id="KW-0833">Ubl conjugation pathway</keyword>
<feature type="region of interest" description="Disordered" evidence="11">
    <location>
        <begin position="1"/>
        <end position="25"/>
    </location>
</feature>
<dbReference type="PROSITE" id="PS51873">
    <property type="entry name" value="TRIAD"/>
    <property type="match status" value="1"/>
</dbReference>
<dbReference type="InterPro" id="IPR044066">
    <property type="entry name" value="TRIAD_supradom"/>
</dbReference>
<accession>A0A7R9KLL0</accession>
<evidence type="ECO:0000259" key="13">
    <source>
        <dbReference type="PROSITE" id="PS51873"/>
    </source>
</evidence>
<dbReference type="GO" id="GO:0061630">
    <property type="term" value="F:ubiquitin protein ligase activity"/>
    <property type="evidence" value="ECO:0007669"/>
    <property type="project" value="UniProtKB-EC"/>
</dbReference>
<keyword evidence="5" id="KW-0479">Metal-binding</keyword>
<dbReference type="InterPro" id="IPR002867">
    <property type="entry name" value="IBR_dom"/>
</dbReference>
<evidence type="ECO:0000256" key="1">
    <source>
        <dbReference type="ARBA" id="ARBA00001798"/>
    </source>
</evidence>
<organism evidence="14">
    <name type="scientific">Medioppia subpectinata</name>
    <dbReference type="NCBI Taxonomy" id="1979941"/>
    <lineage>
        <taxon>Eukaryota</taxon>
        <taxon>Metazoa</taxon>
        <taxon>Ecdysozoa</taxon>
        <taxon>Arthropoda</taxon>
        <taxon>Chelicerata</taxon>
        <taxon>Arachnida</taxon>
        <taxon>Acari</taxon>
        <taxon>Acariformes</taxon>
        <taxon>Sarcoptiformes</taxon>
        <taxon>Oribatida</taxon>
        <taxon>Brachypylina</taxon>
        <taxon>Oppioidea</taxon>
        <taxon>Oppiidae</taxon>
        <taxon>Medioppia</taxon>
    </lineage>
</organism>
<dbReference type="Proteomes" id="UP000759131">
    <property type="component" value="Unassembled WGS sequence"/>
</dbReference>
<dbReference type="GO" id="GO:0016567">
    <property type="term" value="P:protein ubiquitination"/>
    <property type="evidence" value="ECO:0007669"/>
    <property type="project" value="InterPro"/>
</dbReference>
<keyword evidence="6" id="KW-0677">Repeat</keyword>
<dbReference type="CDD" id="cd20336">
    <property type="entry name" value="Rcat_RBR"/>
    <property type="match status" value="1"/>
</dbReference>
<dbReference type="Pfam" id="PF01485">
    <property type="entry name" value="IBR"/>
    <property type="match status" value="1"/>
</dbReference>
<evidence type="ECO:0000313" key="15">
    <source>
        <dbReference type="Proteomes" id="UP000759131"/>
    </source>
</evidence>
<dbReference type="AlphaFoldDB" id="A0A7R9KLL0"/>
<sequence length="708" mass="80550">CGEQRADDTMRTALDMSFPSDSPRASASIATPFHVLNATAEDNRLYTTNANNETPINLSLNNNDTNNTTLQPFNHSIGKWMYERDDYVNEMANDLNLNAMNSFVSDRLDNAVNDGSQELSSDSDVIYIDSVDAGPSGSGINVRKPNHIQTIDCDSLDLSALNVETIEHSFITLDDLSDDDVNPADVHNDANDVEIIKVKFYSKPIEIDSEIEVLSEILTPEDVINFMRINLKQIQDTTHLSFTTIRILLNKYEWNRNGFADNVLQVGIQAVLKHFKCVINYEPKPRRNGKRRKTQHKLMTQTSTKENVVASVITGGNGLAVGGVDNTAANTDLKQCLVCFDEINKSDTFGAECNHCLCIDCWNQYIATHVKDASSDDYITCPGDNCSRIIDDDDIIGIIREPIVCDKYRRLISNKFVTSESRYLRWCPNGDCLHAVRVKNSGPQDVECICKTVFCFKCGDQWHEPLTCDLYKNWAEKYASQTVDPKSANWLTKHTKCCPKCKFPIEKNGGCNYVLCSKCRHQFCYQCLGRCSHGRCLGQNATDAQEAQATDHMLKSDMKEYPKFRDNYQNQHKKLSLERNLQEGVTKKLEREVKCQNVRSALKFLKSAFTVLCHCRQTLMYSYVFRYYAKNEQQVINQYDYHLKQLENTTNSLSKVLVSEAAVITKEDIQYMKRKVQGVYRDCESKRLALVQYIKIGISNDSWKYSLL</sequence>